<reference evidence="1 2" key="1">
    <citation type="journal article" date="2011" name="Genome Res.">
        <title>Phylogeny-wide analysis of social amoeba genomes highlights ancient origins for complex intercellular communication.</title>
        <authorList>
            <person name="Heidel A.J."/>
            <person name="Lawal H.M."/>
            <person name="Felder M."/>
            <person name="Schilde C."/>
            <person name="Helps N.R."/>
            <person name="Tunggal B."/>
            <person name="Rivero F."/>
            <person name="John U."/>
            <person name="Schleicher M."/>
            <person name="Eichinger L."/>
            <person name="Platzer M."/>
            <person name="Noegel A.A."/>
            <person name="Schaap P."/>
            <person name="Gloeckner G."/>
        </authorList>
    </citation>
    <scope>NUCLEOTIDE SEQUENCE [LARGE SCALE GENOMIC DNA]</scope>
    <source>
        <strain evidence="2">ATCC 26659 / Pp 5 / PN500</strain>
    </source>
</reference>
<accession>D3B5P6</accession>
<evidence type="ECO:0000313" key="2">
    <source>
        <dbReference type="Proteomes" id="UP000001396"/>
    </source>
</evidence>
<gene>
    <name evidence="1" type="ORF">PPL_03984</name>
</gene>
<sequence length="56" mass="6625">MLKSVKRLGIYLTARRVNKKPMSLMYLFYIDLQFKITVIYGENKLPSMYDTDTSDN</sequence>
<evidence type="ECO:0000313" key="1">
    <source>
        <dbReference type="EMBL" id="EFA83194.1"/>
    </source>
</evidence>
<comment type="caution">
    <text evidence="1">The sequence shown here is derived from an EMBL/GenBank/DDBJ whole genome shotgun (WGS) entry which is preliminary data.</text>
</comment>
<dbReference type="AlphaFoldDB" id="D3B5P6"/>
<protein>
    <submittedName>
        <fullName evidence="1">Uncharacterized protein</fullName>
    </submittedName>
</protein>
<dbReference type="InParanoid" id="D3B5P6"/>
<keyword evidence="2" id="KW-1185">Reference proteome</keyword>
<proteinExistence type="predicted"/>
<dbReference type="RefSeq" id="XP_020435311.1">
    <property type="nucleotide sequence ID" value="XM_020574897.1"/>
</dbReference>
<dbReference type="GeneID" id="31359471"/>
<name>D3B5P6_HETP5</name>
<organism evidence="1 2">
    <name type="scientific">Heterostelium pallidum (strain ATCC 26659 / Pp 5 / PN500)</name>
    <name type="common">Cellular slime mold</name>
    <name type="synonym">Polysphondylium pallidum</name>
    <dbReference type="NCBI Taxonomy" id="670386"/>
    <lineage>
        <taxon>Eukaryota</taxon>
        <taxon>Amoebozoa</taxon>
        <taxon>Evosea</taxon>
        <taxon>Eumycetozoa</taxon>
        <taxon>Dictyostelia</taxon>
        <taxon>Acytosteliales</taxon>
        <taxon>Acytosteliaceae</taxon>
        <taxon>Heterostelium</taxon>
    </lineage>
</organism>
<dbReference type="Proteomes" id="UP000001396">
    <property type="component" value="Unassembled WGS sequence"/>
</dbReference>
<dbReference type="EMBL" id="ADBJ01000017">
    <property type="protein sequence ID" value="EFA83194.1"/>
    <property type="molecule type" value="Genomic_DNA"/>
</dbReference>